<evidence type="ECO:0000313" key="4">
    <source>
        <dbReference type="Proteomes" id="UP001314205"/>
    </source>
</evidence>
<dbReference type="Proteomes" id="UP001314205">
    <property type="component" value="Unassembled WGS sequence"/>
</dbReference>
<proteinExistence type="predicted"/>
<gene>
    <name evidence="3" type="ORF">PARMNEM_LOCUS4234</name>
</gene>
<protein>
    <recommendedName>
        <fullName evidence="2">Peptidase A2 domain-containing protein</fullName>
    </recommendedName>
</protein>
<sequence>MKKDETYQQYFLHTKECALHGNIEDAALMKYVIDGIQDSESNKSILYRASNLKEFRKKLDIYKSFKEKTQTRLSVSTPSAKNNKIKRCFNCRDLDHQAPTCIKALIDTGSDVNLIKLSEVETLMTEKVIYDKEKSIHLTGIAGKELNTEGLLKVKVLIDDYYADLEFHVVQDYAIPVSVILGNPIFKDFEISFTRDGILLEKISYLILLAEEKNTICDEHYPENKEIADKITKLIEEYKTDAKKKESNIEMKVILTEEDPIHQSPRRFSPLEMKVVDEQIKEWLDQKII</sequence>
<keyword evidence="1" id="KW-0378">Hydrolase</keyword>
<dbReference type="Gene3D" id="2.40.70.10">
    <property type="entry name" value="Acid Proteases"/>
    <property type="match status" value="1"/>
</dbReference>
<dbReference type="CDD" id="cd00303">
    <property type="entry name" value="retropepsin_like"/>
    <property type="match status" value="1"/>
</dbReference>
<dbReference type="SUPFAM" id="SSF50630">
    <property type="entry name" value="Acid proteases"/>
    <property type="match status" value="1"/>
</dbReference>
<dbReference type="GO" id="GO:0004190">
    <property type="term" value="F:aspartic-type endopeptidase activity"/>
    <property type="evidence" value="ECO:0007669"/>
    <property type="project" value="InterPro"/>
</dbReference>
<accession>A0AAV1KI39</accession>
<dbReference type="AlphaFoldDB" id="A0AAV1KI39"/>
<evidence type="ECO:0000259" key="2">
    <source>
        <dbReference type="PROSITE" id="PS50175"/>
    </source>
</evidence>
<comment type="caution">
    <text evidence="3">The sequence shown here is derived from an EMBL/GenBank/DDBJ whole genome shotgun (WGS) entry which is preliminary data.</text>
</comment>
<evidence type="ECO:0000256" key="1">
    <source>
        <dbReference type="ARBA" id="ARBA00022801"/>
    </source>
</evidence>
<dbReference type="EMBL" id="CAVLGL010000046">
    <property type="protein sequence ID" value="CAK1582740.1"/>
    <property type="molecule type" value="Genomic_DNA"/>
</dbReference>
<dbReference type="GO" id="GO:0006508">
    <property type="term" value="P:proteolysis"/>
    <property type="evidence" value="ECO:0007669"/>
    <property type="project" value="InterPro"/>
</dbReference>
<keyword evidence="4" id="KW-1185">Reference proteome</keyword>
<dbReference type="InterPro" id="IPR021109">
    <property type="entry name" value="Peptidase_aspartic_dom_sf"/>
</dbReference>
<reference evidence="3 4" key="1">
    <citation type="submission" date="2023-11" db="EMBL/GenBank/DDBJ databases">
        <authorList>
            <person name="Hedman E."/>
            <person name="Englund M."/>
            <person name="Stromberg M."/>
            <person name="Nyberg Akerstrom W."/>
            <person name="Nylinder S."/>
            <person name="Jareborg N."/>
            <person name="Kallberg Y."/>
            <person name="Kronander E."/>
        </authorList>
    </citation>
    <scope>NUCLEOTIDE SEQUENCE [LARGE SCALE GENOMIC DNA]</scope>
</reference>
<name>A0AAV1KI39_9NEOP</name>
<feature type="domain" description="Peptidase A2" evidence="2">
    <location>
        <begin position="102"/>
        <end position="143"/>
    </location>
</feature>
<organism evidence="3 4">
    <name type="scientific">Parnassius mnemosyne</name>
    <name type="common">clouded apollo</name>
    <dbReference type="NCBI Taxonomy" id="213953"/>
    <lineage>
        <taxon>Eukaryota</taxon>
        <taxon>Metazoa</taxon>
        <taxon>Ecdysozoa</taxon>
        <taxon>Arthropoda</taxon>
        <taxon>Hexapoda</taxon>
        <taxon>Insecta</taxon>
        <taxon>Pterygota</taxon>
        <taxon>Neoptera</taxon>
        <taxon>Endopterygota</taxon>
        <taxon>Lepidoptera</taxon>
        <taxon>Glossata</taxon>
        <taxon>Ditrysia</taxon>
        <taxon>Papilionoidea</taxon>
        <taxon>Papilionidae</taxon>
        <taxon>Parnassiinae</taxon>
        <taxon>Parnassini</taxon>
        <taxon>Parnassius</taxon>
        <taxon>Driopa</taxon>
    </lineage>
</organism>
<dbReference type="InterPro" id="IPR001995">
    <property type="entry name" value="Peptidase_A2_cat"/>
</dbReference>
<dbReference type="PROSITE" id="PS50175">
    <property type="entry name" value="ASP_PROT_RETROV"/>
    <property type="match status" value="1"/>
</dbReference>
<evidence type="ECO:0000313" key="3">
    <source>
        <dbReference type="EMBL" id="CAK1582740.1"/>
    </source>
</evidence>